<comment type="caution">
    <text evidence="2">The sequence shown here is derived from an EMBL/GenBank/DDBJ whole genome shotgun (WGS) entry which is preliminary data.</text>
</comment>
<dbReference type="EMBL" id="JARK01001563">
    <property type="protein sequence ID" value="EYB89811.1"/>
    <property type="molecule type" value="Genomic_DNA"/>
</dbReference>
<name>A0A016SHH2_9BILA</name>
<feature type="chain" id="PRO_5001489487" evidence="1">
    <location>
        <begin position="23"/>
        <end position="66"/>
    </location>
</feature>
<evidence type="ECO:0000313" key="2">
    <source>
        <dbReference type="EMBL" id="EYB89811.1"/>
    </source>
</evidence>
<evidence type="ECO:0000256" key="1">
    <source>
        <dbReference type="SAM" id="SignalP"/>
    </source>
</evidence>
<dbReference type="AlphaFoldDB" id="A0A016SHH2"/>
<keyword evidence="3" id="KW-1185">Reference proteome</keyword>
<accession>A0A016SHH2</accession>
<sequence>MSPLSSLVLQLVLLVLPVIVLSESCELFWSSRQSLGYEQGIQILMLSDAVIASFDQGLPNNCGRLR</sequence>
<dbReference type="Proteomes" id="UP000024635">
    <property type="component" value="Unassembled WGS sequence"/>
</dbReference>
<feature type="signal peptide" evidence="1">
    <location>
        <begin position="1"/>
        <end position="22"/>
    </location>
</feature>
<dbReference type="OrthoDB" id="5815922at2759"/>
<reference evidence="3" key="1">
    <citation type="journal article" date="2015" name="Nat. Genet.">
        <title>The genome and transcriptome of the zoonotic hookworm Ancylostoma ceylanicum identify infection-specific gene families.</title>
        <authorList>
            <person name="Schwarz E.M."/>
            <person name="Hu Y."/>
            <person name="Antoshechkin I."/>
            <person name="Miller M.M."/>
            <person name="Sternberg P.W."/>
            <person name="Aroian R.V."/>
        </authorList>
    </citation>
    <scope>NUCLEOTIDE SEQUENCE</scope>
    <source>
        <strain evidence="3">HY135</strain>
    </source>
</reference>
<evidence type="ECO:0000313" key="3">
    <source>
        <dbReference type="Proteomes" id="UP000024635"/>
    </source>
</evidence>
<organism evidence="2 3">
    <name type="scientific">Ancylostoma ceylanicum</name>
    <dbReference type="NCBI Taxonomy" id="53326"/>
    <lineage>
        <taxon>Eukaryota</taxon>
        <taxon>Metazoa</taxon>
        <taxon>Ecdysozoa</taxon>
        <taxon>Nematoda</taxon>
        <taxon>Chromadorea</taxon>
        <taxon>Rhabditida</taxon>
        <taxon>Rhabditina</taxon>
        <taxon>Rhabditomorpha</taxon>
        <taxon>Strongyloidea</taxon>
        <taxon>Ancylostomatidae</taxon>
        <taxon>Ancylostomatinae</taxon>
        <taxon>Ancylostoma</taxon>
    </lineage>
</organism>
<keyword evidence="1" id="KW-0732">Signal</keyword>
<protein>
    <submittedName>
        <fullName evidence="2">Uncharacterized protein</fullName>
    </submittedName>
</protein>
<proteinExistence type="predicted"/>
<gene>
    <name evidence="2" type="primary">Acey_s0227.g2805</name>
    <name evidence="2" type="ORF">Y032_0227g2805</name>
</gene>